<keyword evidence="4 7" id="KW-1133">Transmembrane helix</keyword>
<evidence type="ECO:0000313" key="10">
    <source>
        <dbReference type="EMBL" id="XCJ15965.1"/>
    </source>
</evidence>
<organism evidence="10">
    <name type="scientific">Sporolactobacillus sp. Y61</name>
    <dbReference type="NCBI Taxonomy" id="3160863"/>
    <lineage>
        <taxon>Bacteria</taxon>
        <taxon>Bacillati</taxon>
        <taxon>Bacillota</taxon>
        <taxon>Bacilli</taxon>
        <taxon>Bacillales</taxon>
        <taxon>Sporolactobacillaceae</taxon>
        <taxon>Sporolactobacillus</taxon>
    </lineage>
</organism>
<evidence type="ECO:0000256" key="6">
    <source>
        <dbReference type="ARBA" id="ARBA00023306"/>
    </source>
</evidence>
<sequence length="120" mass="13445">MSQTQRAFHSRGQEAPATRQVPVQKPVVITRRISKGEKLLWIMAGAVLFLLAACIVANQAKLFLVSKDVQKLQSHADTQAKTVQQLKTEKDSLSSPERIVRFAEEKLNLKLDVNKIKVLP</sequence>
<feature type="region of interest" description="Disordered" evidence="9">
    <location>
        <begin position="1"/>
        <end position="21"/>
    </location>
</feature>
<dbReference type="HAMAP" id="MF_00910">
    <property type="entry name" value="FtsL"/>
    <property type="match status" value="1"/>
</dbReference>
<dbReference type="GO" id="GO:0032153">
    <property type="term" value="C:cell division site"/>
    <property type="evidence" value="ECO:0007669"/>
    <property type="project" value="UniProtKB-UniRule"/>
</dbReference>
<dbReference type="GO" id="GO:0043093">
    <property type="term" value="P:FtsZ-dependent cytokinesis"/>
    <property type="evidence" value="ECO:0007669"/>
    <property type="project" value="UniProtKB-UniRule"/>
</dbReference>
<accession>A0AAU8ICQ0</accession>
<protein>
    <recommendedName>
        <fullName evidence="7 8">Cell division protein FtsL</fullName>
    </recommendedName>
</protein>
<reference evidence="10" key="1">
    <citation type="submission" date="2024-06" db="EMBL/GenBank/DDBJ databases">
        <authorList>
            <person name="Fan A."/>
            <person name="Zhang F.Y."/>
            <person name="Zhang L."/>
        </authorList>
    </citation>
    <scope>NUCLEOTIDE SEQUENCE</scope>
    <source>
        <strain evidence="10">Y61</strain>
    </source>
</reference>
<evidence type="ECO:0000256" key="7">
    <source>
        <dbReference type="HAMAP-Rule" id="MF_00910"/>
    </source>
</evidence>
<comment type="function">
    <text evidence="7">Essential cell division protein.</text>
</comment>
<evidence type="ECO:0000256" key="3">
    <source>
        <dbReference type="ARBA" id="ARBA00022692"/>
    </source>
</evidence>
<evidence type="ECO:0000256" key="9">
    <source>
        <dbReference type="SAM" id="MobiDB-lite"/>
    </source>
</evidence>
<dbReference type="AlphaFoldDB" id="A0AAU8ICQ0"/>
<keyword evidence="2 7" id="KW-0132">Cell division</keyword>
<evidence type="ECO:0000256" key="5">
    <source>
        <dbReference type="ARBA" id="ARBA00023136"/>
    </source>
</evidence>
<comment type="subcellular location">
    <subcellularLocation>
        <location evidence="7">Cell membrane</location>
        <topology evidence="7">Single-pass type II membrane protein</topology>
    </subcellularLocation>
    <text evidence="7">Localizes to the division septum where it forms a ring structure.</text>
</comment>
<evidence type="ECO:0000256" key="2">
    <source>
        <dbReference type="ARBA" id="ARBA00022618"/>
    </source>
</evidence>
<dbReference type="GO" id="GO:0005886">
    <property type="term" value="C:plasma membrane"/>
    <property type="evidence" value="ECO:0007669"/>
    <property type="project" value="UniProtKB-SubCell"/>
</dbReference>
<evidence type="ECO:0000256" key="8">
    <source>
        <dbReference type="NCBIfam" id="TIGR02209"/>
    </source>
</evidence>
<proteinExistence type="inferred from homology"/>
<feature type="transmembrane region" description="Helical" evidence="7">
    <location>
        <begin position="39"/>
        <end position="58"/>
    </location>
</feature>
<keyword evidence="5 7" id="KW-0472">Membrane</keyword>
<dbReference type="NCBIfam" id="TIGR02209">
    <property type="entry name" value="ftsL_broad"/>
    <property type="match status" value="1"/>
</dbReference>
<gene>
    <name evidence="7 10" type="primary">ftsL</name>
    <name evidence="10" type="ORF">ABNN70_09605</name>
</gene>
<dbReference type="EMBL" id="CP159510">
    <property type="protein sequence ID" value="XCJ15965.1"/>
    <property type="molecule type" value="Genomic_DNA"/>
</dbReference>
<name>A0AAU8ICQ0_9BACL</name>
<keyword evidence="3 7" id="KW-0812">Transmembrane</keyword>
<keyword evidence="1 7" id="KW-1003">Cell membrane</keyword>
<evidence type="ECO:0000256" key="1">
    <source>
        <dbReference type="ARBA" id="ARBA00022475"/>
    </source>
</evidence>
<dbReference type="RefSeq" id="WP_129929149.1">
    <property type="nucleotide sequence ID" value="NZ_CP159510.1"/>
</dbReference>
<keyword evidence="6 7" id="KW-0131">Cell cycle</keyword>
<evidence type="ECO:0000256" key="4">
    <source>
        <dbReference type="ARBA" id="ARBA00022989"/>
    </source>
</evidence>
<dbReference type="InterPro" id="IPR011922">
    <property type="entry name" value="Cell_div_FtsL"/>
</dbReference>
<comment type="similarity">
    <text evidence="7">Belongs to the FtsL family.</text>
</comment>